<proteinExistence type="predicted"/>
<feature type="signal peptide" evidence="1">
    <location>
        <begin position="1"/>
        <end position="16"/>
    </location>
</feature>
<dbReference type="WBParaSite" id="nRc.2.0.1.t29082-RA">
    <property type="protein sequence ID" value="nRc.2.0.1.t29082-RA"/>
    <property type="gene ID" value="nRc.2.0.1.g29082"/>
</dbReference>
<organism evidence="2 3">
    <name type="scientific">Romanomermis culicivorax</name>
    <name type="common">Nematode worm</name>
    <dbReference type="NCBI Taxonomy" id="13658"/>
    <lineage>
        <taxon>Eukaryota</taxon>
        <taxon>Metazoa</taxon>
        <taxon>Ecdysozoa</taxon>
        <taxon>Nematoda</taxon>
        <taxon>Enoplea</taxon>
        <taxon>Dorylaimia</taxon>
        <taxon>Mermithida</taxon>
        <taxon>Mermithoidea</taxon>
        <taxon>Mermithidae</taxon>
        <taxon>Romanomermis</taxon>
    </lineage>
</organism>
<feature type="chain" id="PRO_5037664876" evidence="1">
    <location>
        <begin position="17"/>
        <end position="158"/>
    </location>
</feature>
<keyword evidence="1" id="KW-0732">Signal</keyword>
<evidence type="ECO:0000256" key="1">
    <source>
        <dbReference type="SAM" id="SignalP"/>
    </source>
</evidence>
<keyword evidence="2" id="KW-1185">Reference proteome</keyword>
<accession>A0A915JTD2</accession>
<sequence>MLIKIIVFVVVSTTYALDLEDPRLGAIPVLSTTQGGRPGVCQTVRDDAEKERIKTYINDNIKKLEARSGRSGSPRHLLVDLHEAIEQQVQGKNIKVIFSVGQVKANAPQTIDEYGQYGKCYFKLHLPSNVNEAVLQEHACIKIIKTADHDDQHHRHSQ</sequence>
<dbReference type="AlphaFoldDB" id="A0A915JTD2"/>
<evidence type="ECO:0000313" key="3">
    <source>
        <dbReference type="WBParaSite" id="nRc.2.0.1.t29082-RA"/>
    </source>
</evidence>
<name>A0A915JTD2_ROMCU</name>
<protein>
    <submittedName>
        <fullName evidence="3">Uncharacterized protein</fullName>
    </submittedName>
</protein>
<dbReference type="Proteomes" id="UP000887565">
    <property type="component" value="Unplaced"/>
</dbReference>
<reference evidence="3" key="1">
    <citation type="submission" date="2022-11" db="UniProtKB">
        <authorList>
            <consortium name="WormBaseParasite"/>
        </authorList>
    </citation>
    <scope>IDENTIFICATION</scope>
</reference>
<evidence type="ECO:0000313" key="2">
    <source>
        <dbReference type="Proteomes" id="UP000887565"/>
    </source>
</evidence>